<dbReference type="InterPro" id="IPR005135">
    <property type="entry name" value="Endo/exonuclease/phosphatase"/>
</dbReference>
<evidence type="ECO:0000313" key="2">
    <source>
        <dbReference type="EMBL" id="RNA21373.1"/>
    </source>
</evidence>
<dbReference type="EMBL" id="REGN01003678">
    <property type="protein sequence ID" value="RNA21373.1"/>
    <property type="molecule type" value="Genomic_DNA"/>
</dbReference>
<dbReference type="Gene3D" id="3.60.10.10">
    <property type="entry name" value="Endonuclease/exonuclease/phosphatase"/>
    <property type="match status" value="1"/>
</dbReference>
<organism evidence="2 3">
    <name type="scientific">Brachionus plicatilis</name>
    <name type="common">Marine rotifer</name>
    <name type="synonym">Brachionus muelleri</name>
    <dbReference type="NCBI Taxonomy" id="10195"/>
    <lineage>
        <taxon>Eukaryota</taxon>
        <taxon>Metazoa</taxon>
        <taxon>Spiralia</taxon>
        <taxon>Gnathifera</taxon>
        <taxon>Rotifera</taxon>
        <taxon>Eurotatoria</taxon>
        <taxon>Monogononta</taxon>
        <taxon>Pseudotrocha</taxon>
        <taxon>Ploima</taxon>
        <taxon>Brachionidae</taxon>
        <taxon>Brachionus</taxon>
    </lineage>
</organism>
<feature type="domain" description="Endonuclease/exonuclease/phosphatase" evidence="1">
    <location>
        <begin position="17"/>
        <end position="93"/>
    </location>
</feature>
<dbReference type="GO" id="GO:0003824">
    <property type="term" value="F:catalytic activity"/>
    <property type="evidence" value="ECO:0007669"/>
    <property type="project" value="InterPro"/>
</dbReference>
<evidence type="ECO:0000259" key="1">
    <source>
        <dbReference type="Pfam" id="PF03372"/>
    </source>
</evidence>
<name>A0A3M7RCT1_BRAPC</name>
<evidence type="ECO:0000313" key="3">
    <source>
        <dbReference type="Proteomes" id="UP000276133"/>
    </source>
</evidence>
<dbReference type="Proteomes" id="UP000276133">
    <property type="component" value="Unassembled WGS sequence"/>
</dbReference>
<protein>
    <recommendedName>
        <fullName evidence="1">Endonuclease/exonuclease/phosphatase domain-containing protein</fullName>
    </recommendedName>
</protein>
<proteinExistence type="predicted"/>
<keyword evidence="3" id="KW-1185">Reference proteome</keyword>
<dbReference type="InterPro" id="IPR036691">
    <property type="entry name" value="Endo/exonu/phosph_ase_sf"/>
</dbReference>
<sequence>MNQSTNQASLKNKLKCPDVILLNEIKIDPNESNIYFNFKNYQPLVKARNKKGGGVAILVKEGIEFVQDRSFDDFSAELLFINNKTPTYNITGHDKSSSRKLDFKKANWGLFREILSLLNYQLRFLARDIDELNEHINQKILNAAHKSLAKNEEKLGEISKKLAAKLKIKFCQLTSELQYKTKREKGIIFGDYLASTFSSNADLIDPNKDRKK</sequence>
<dbReference type="SUPFAM" id="SSF56219">
    <property type="entry name" value="DNase I-like"/>
    <property type="match status" value="1"/>
</dbReference>
<dbReference type="OrthoDB" id="416454at2759"/>
<reference evidence="2 3" key="1">
    <citation type="journal article" date="2018" name="Sci. Rep.">
        <title>Genomic signatures of local adaptation to the degree of environmental predictability in rotifers.</title>
        <authorList>
            <person name="Franch-Gras L."/>
            <person name="Hahn C."/>
            <person name="Garcia-Roger E.M."/>
            <person name="Carmona M.J."/>
            <person name="Serra M."/>
            <person name="Gomez A."/>
        </authorList>
    </citation>
    <scope>NUCLEOTIDE SEQUENCE [LARGE SCALE GENOMIC DNA]</scope>
    <source>
        <strain evidence="2">HYR1</strain>
    </source>
</reference>
<dbReference type="Pfam" id="PF03372">
    <property type="entry name" value="Exo_endo_phos"/>
    <property type="match status" value="1"/>
</dbReference>
<comment type="caution">
    <text evidence="2">The sequence shown here is derived from an EMBL/GenBank/DDBJ whole genome shotgun (WGS) entry which is preliminary data.</text>
</comment>
<accession>A0A3M7RCT1</accession>
<dbReference type="AlphaFoldDB" id="A0A3M7RCT1"/>
<gene>
    <name evidence="2" type="ORF">BpHYR1_014159</name>
</gene>